<sequence length="696" mass="75370">MSSTKNAWQHVQFWMSQGLGTPLMLVVMLGMMILPLPPFLLDVFFTFNIALSLVVLLAVIYSERPLDFAVFPTVILLATLLRLALNVASTRVVLLNGHNGTDAAGHVIQSFGEVVIGGNYTVGLVVFMILLVINFVVVTKGAGRVSEVSARFTLDSLPGKQMAIDADLNAGLINQEQAIKRRLEVAQEADFYGSMDGASKFVRGDAVAGILILVVNIIGGLIIGVFQHSMSISDALHNYILLTIGDGLVAQVPSLVLSTAAAIIVTRVSSAQNMGREVVSQVLANPRSLIIASAILGVIGIIPGMPHVAFLLLSAGLGGMAYLFAQQEKDKHKKKVVKESDTPVVQSPSMSTELSWDDVNPVDVISLEVGYRLIPLVDNSQGGVLLARIKGIRKKISQELGFLIPSVHVRDNLDLKPNQYRISLAGVIMGEAVIHPDRSLAINSGQVFGELDGIKGRDPAFGMEAVWITEVQKEQAHTLGYTVVDVSTVVATHLSQILERNSQQLLGYEETQQLLDKLAISSPKLVKELVPDGLTLGMVNKVLQGLLAEHIPLTDIRTIVETLAEMAPKSKDSEFLISQVRIALSRLITQKISGMNEELPIITLKPELEQLLQNTIQSGNSHGVSFEPGMADKIQHSLAQLAMQQQAKQESSVLVVQPGIRSVLARFVRNISPDFHVLSYQEIPDNKQIRIIGTVG</sequence>
<dbReference type="PIRSF" id="PIRSF005419">
    <property type="entry name" value="FlhA"/>
    <property type="match status" value="1"/>
</dbReference>
<keyword evidence="9" id="KW-1185">Reference proteome</keyword>
<dbReference type="PANTHER" id="PTHR30161">
    <property type="entry name" value="FLAGELLAR EXPORT PROTEIN, MEMBRANE FLHA SUBUNIT-RELATED"/>
    <property type="match status" value="1"/>
</dbReference>
<keyword evidence="7" id="KW-1005">Bacterial flagellum biogenesis</keyword>
<evidence type="ECO:0000256" key="6">
    <source>
        <dbReference type="ARBA" id="ARBA00023136"/>
    </source>
</evidence>
<keyword evidence="8" id="KW-0966">Cell projection</keyword>
<accession>A0ABW8D3N9</accession>
<evidence type="ECO:0000256" key="5">
    <source>
        <dbReference type="ARBA" id="ARBA00022989"/>
    </source>
</evidence>
<dbReference type="Gene3D" id="3.40.50.12790">
    <property type="entry name" value="FHIPEP family, domain 4"/>
    <property type="match status" value="1"/>
</dbReference>
<feature type="transmembrane region" description="Helical" evidence="7">
    <location>
        <begin position="278"/>
        <end position="302"/>
    </location>
</feature>
<evidence type="ECO:0000256" key="7">
    <source>
        <dbReference type="RuleBase" id="RU364093"/>
    </source>
</evidence>
<dbReference type="Gene3D" id="3.40.30.60">
    <property type="entry name" value="FHIPEP family, domain 1"/>
    <property type="match status" value="1"/>
</dbReference>
<keyword evidence="8" id="KW-0282">Flagellum</keyword>
<dbReference type="Proteomes" id="UP001615550">
    <property type="component" value="Unassembled WGS sequence"/>
</dbReference>
<organism evidence="8 9">
    <name type="scientific">Legionella lytica</name>
    <dbReference type="NCBI Taxonomy" id="96232"/>
    <lineage>
        <taxon>Bacteria</taxon>
        <taxon>Pseudomonadati</taxon>
        <taxon>Pseudomonadota</taxon>
        <taxon>Gammaproteobacteria</taxon>
        <taxon>Legionellales</taxon>
        <taxon>Legionellaceae</taxon>
        <taxon>Legionella</taxon>
    </lineage>
</organism>
<comment type="caution">
    <text evidence="8">The sequence shown here is derived from an EMBL/GenBank/DDBJ whole genome shotgun (WGS) entry which is preliminary data.</text>
</comment>
<keyword evidence="4 7" id="KW-0812">Transmembrane</keyword>
<protein>
    <recommendedName>
        <fullName evidence="7">Flagellar biosynthesis protein FlhA</fullName>
    </recommendedName>
</protein>
<keyword evidence="5 7" id="KW-1133">Transmembrane helix</keyword>
<evidence type="ECO:0000256" key="3">
    <source>
        <dbReference type="ARBA" id="ARBA00022475"/>
    </source>
</evidence>
<proteinExistence type="inferred from homology"/>
<evidence type="ECO:0000313" key="8">
    <source>
        <dbReference type="EMBL" id="MFJ1267294.1"/>
    </source>
</evidence>
<feature type="transmembrane region" description="Helical" evidence="7">
    <location>
        <begin position="239"/>
        <end position="266"/>
    </location>
</feature>
<evidence type="ECO:0000256" key="2">
    <source>
        <dbReference type="ARBA" id="ARBA00008835"/>
    </source>
</evidence>
<keyword evidence="3 7" id="KW-1003">Cell membrane</keyword>
<keyword evidence="7" id="KW-0813">Transport</keyword>
<name>A0ABW8D3N9_9GAMM</name>
<gene>
    <name evidence="7 8" type="primary">flhA</name>
    <name evidence="8" type="ORF">ACD661_01845</name>
</gene>
<dbReference type="InterPro" id="IPR025505">
    <property type="entry name" value="FHIPEP_CS"/>
</dbReference>
<dbReference type="Pfam" id="PF00771">
    <property type="entry name" value="FHIPEP"/>
    <property type="match status" value="1"/>
</dbReference>
<feature type="transmembrane region" description="Helical" evidence="7">
    <location>
        <begin position="39"/>
        <end position="61"/>
    </location>
</feature>
<evidence type="ECO:0000313" key="9">
    <source>
        <dbReference type="Proteomes" id="UP001615550"/>
    </source>
</evidence>
<reference evidence="8 9" key="1">
    <citation type="submission" date="2024-08" db="EMBL/GenBank/DDBJ databases">
        <title>Draft Genome Sequence of Legionella lytica strain DSB2004, Isolated From a Fire Sprinkler System.</title>
        <authorList>
            <person name="Everhart A.D."/>
            <person name="Kidane D.T."/>
            <person name="Farone A.L."/>
            <person name="Farone M.B."/>
        </authorList>
    </citation>
    <scope>NUCLEOTIDE SEQUENCE [LARGE SCALE GENOMIC DNA]</scope>
    <source>
        <strain evidence="8 9">DSB2004</strain>
    </source>
</reference>
<dbReference type="InterPro" id="IPR001712">
    <property type="entry name" value="T3SS_FHIPEP"/>
</dbReference>
<dbReference type="NCBIfam" id="TIGR01398">
    <property type="entry name" value="FlhA"/>
    <property type="match status" value="1"/>
</dbReference>
<dbReference type="Gene3D" id="1.10.8.540">
    <property type="entry name" value="FHIPEP family, domain 3"/>
    <property type="match status" value="1"/>
</dbReference>
<comment type="subcellular location">
    <subcellularLocation>
        <location evidence="1 7">Cell membrane</location>
        <topology evidence="1 7">Multi-pass membrane protein</topology>
    </subcellularLocation>
</comment>
<feature type="transmembrane region" description="Helical" evidence="7">
    <location>
        <begin position="12"/>
        <end position="33"/>
    </location>
</feature>
<keyword evidence="7" id="KW-0653">Protein transport</keyword>
<dbReference type="InterPro" id="IPR042193">
    <property type="entry name" value="FHIPEP_3"/>
</dbReference>
<dbReference type="PROSITE" id="PS00994">
    <property type="entry name" value="FHIPEP"/>
    <property type="match status" value="1"/>
</dbReference>
<keyword evidence="8" id="KW-0969">Cilium</keyword>
<feature type="transmembrane region" description="Helical" evidence="7">
    <location>
        <begin position="206"/>
        <end position="227"/>
    </location>
</feature>
<feature type="transmembrane region" description="Helical" evidence="7">
    <location>
        <begin position="120"/>
        <end position="138"/>
    </location>
</feature>
<dbReference type="InterPro" id="IPR006301">
    <property type="entry name" value="FlhA"/>
</dbReference>
<feature type="transmembrane region" description="Helical" evidence="7">
    <location>
        <begin position="68"/>
        <end position="85"/>
    </location>
</feature>
<comment type="function">
    <text evidence="7">Required for formation of the rod structure of the flagellar apparatus. Together with FliI and FliH, may constitute the export apparatus of flagellin.</text>
</comment>
<keyword evidence="6 7" id="KW-0472">Membrane</keyword>
<comment type="similarity">
    <text evidence="2 7">Belongs to the FHIPEP (flagella/HR/invasion proteins export pore) family.</text>
</comment>
<dbReference type="EMBL" id="JBGORX010000001">
    <property type="protein sequence ID" value="MFJ1267294.1"/>
    <property type="molecule type" value="Genomic_DNA"/>
</dbReference>
<dbReference type="InterPro" id="IPR042194">
    <property type="entry name" value="FHIPEP_1"/>
</dbReference>
<dbReference type="InterPro" id="IPR042196">
    <property type="entry name" value="FHIPEP_4"/>
</dbReference>
<keyword evidence="7" id="KW-1006">Bacterial flagellum protein export</keyword>
<evidence type="ECO:0000256" key="4">
    <source>
        <dbReference type="ARBA" id="ARBA00022692"/>
    </source>
</evidence>
<evidence type="ECO:0000256" key="1">
    <source>
        <dbReference type="ARBA" id="ARBA00004651"/>
    </source>
</evidence>
<dbReference type="PANTHER" id="PTHR30161:SF1">
    <property type="entry name" value="FLAGELLAR BIOSYNTHESIS PROTEIN FLHA-RELATED"/>
    <property type="match status" value="1"/>
</dbReference>
<dbReference type="PRINTS" id="PR00949">
    <property type="entry name" value="TYPE3IMAPROT"/>
</dbReference>
<dbReference type="RefSeq" id="WP_400185883.1">
    <property type="nucleotide sequence ID" value="NZ_JBGORX010000001.1"/>
</dbReference>